<sequence>MERTPSARPLRADAKRNRDRLLERARELFLERGIDAPLEEIAARAGVGVGTLYRHFPTREALLEYLLRERFDALTELANELARESEPGAALREWTLRFVEATTVYRGLVGALTATLHDPGSALHAACERMRGVGADLLARAREAGRMRADVSTEEFLTLVAGVAWSGEQMPDASPHERRRLLSLMFEGLERD</sequence>
<dbReference type="InterPro" id="IPR009057">
    <property type="entry name" value="Homeodomain-like_sf"/>
</dbReference>
<evidence type="ECO:0000313" key="6">
    <source>
        <dbReference type="EMBL" id="MBH0781130.1"/>
    </source>
</evidence>
<protein>
    <submittedName>
        <fullName evidence="6">TetR/AcrR family transcriptional regulator</fullName>
    </submittedName>
</protein>
<keyword evidence="3" id="KW-0804">Transcription</keyword>
<feature type="DNA-binding region" description="H-T-H motif" evidence="4">
    <location>
        <begin position="37"/>
        <end position="56"/>
    </location>
</feature>
<dbReference type="SUPFAM" id="SSF48498">
    <property type="entry name" value="Tetracyclin repressor-like, C-terminal domain"/>
    <property type="match status" value="1"/>
</dbReference>
<keyword evidence="1" id="KW-0805">Transcription regulation</keyword>
<dbReference type="InterPro" id="IPR049445">
    <property type="entry name" value="TetR_SbtR-like_C"/>
</dbReference>
<dbReference type="PRINTS" id="PR00455">
    <property type="entry name" value="HTHTETR"/>
</dbReference>
<comment type="caution">
    <text evidence="6">The sequence shown here is derived from an EMBL/GenBank/DDBJ whole genome shotgun (WGS) entry which is preliminary data.</text>
</comment>
<keyword evidence="2 4" id="KW-0238">DNA-binding</keyword>
<evidence type="ECO:0000256" key="3">
    <source>
        <dbReference type="ARBA" id="ARBA00023163"/>
    </source>
</evidence>
<dbReference type="PANTHER" id="PTHR30055:SF234">
    <property type="entry name" value="HTH-TYPE TRANSCRIPTIONAL REGULATOR BETI"/>
    <property type="match status" value="1"/>
</dbReference>
<evidence type="ECO:0000256" key="4">
    <source>
        <dbReference type="PROSITE-ProRule" id="PRU00335"/>
    </source>
</evidence>
<dbReference type="InterPro" id="IPR001647">
    <property type="entry name" value="HTH_TetR"/>
</dbReference>
<dbReference type="PROSITE" id="PS50977">
    <property type="entry name" value="HTH_TETR_2"/>
    <property type="match status" value="1"/>
</dbReference>
<organism evidence="6 7">
    <name type="scientific">Nocardia bovistercoris</name>
    <dbReference type="NCBI Taxonomy" id="2785916"/>
    <lineage>
        <taxon>Bacteria</taxon>
        <taxon>Bacillati</taxon>
        <taxon>Actinomycetota</taxon>
        <taxon>Actinomycetes</taxon>
        <taxon>Mycobacteriales</taxon>
        <taxon>Nocardiaceae</taxon>
        <taxon>Nocardia</taxon>
    </lineage>
</organism>
<gene>
    <name evidence="6" type="ORF">IT779_33135</name>
</gene>
<dbReference type="AlphaFoldDB" id="A0A931N3X9"/>
<reference evidence="6" key="1">
    <citation type="submission" date="2020-11" db="EMBL/GenBank/DDBJ databases">
        <title>Nocardia NEAU-351.nov., a novel actinomycete isolated from the cow dung.</title>
        <authorList>
            <person name="Zhang X."/>
        </authorList>
    </citation>
    <scope>NUCLEOTIDE SEQUENCE</scope>
    <source>
        <strain evidence="6">NEAU-351</strain>
    </source>
</reference>
<dbReference type="GO" id="GO:0003700">
    <property type="term" value="F:DNA-binding transcription factor activity"/>
    <property type="evidence" value="ECO:0007669"/>
    <property type="project" value="TreeGrafter"/>
</dbReference>
<dbReference type="Gene3D" id="1.10.357.10">
    <property type="entry name" value="Tetracycline Repressor, domain 2"/>
    <property type="match status" value="1"/>
</dbReference>
<proteinExistence type="predicted"/>
<dbReference type="Pfam" id="PF21597">
    <property type="entry name" value="TetR_C_43"/>
    <property type="match status" value="1"/>
</dbReference>
<dbReference type="InterPro" id="IPR036271">
    <property type="entry name" value="Tet_transcr_reg_TetR-rel_C_sf"/>
</dbReference>
<evidence type="ECO:0000256" key="1">
    <source>
        <dbReference type="ARBA" id="ARBA00023015"/>
    </source>
</evidence>
<evidence type="ECO:0000256" key="2">
    <source>
        <dbReference type="ARBA" id="ARBA00023125"/>
    </source>
</evidence>
<dbReference type="PANTHER" id="PTHR30055">
    <property type="entry name" value="HTH-TYPE TRANSCRIPTIONAL REGULATOR RUTR"/>
    <property type="match status" value="1"/>
</dbReference>
<dbReference type="GO" id="GO:0000976">
    <property type="term" value="F:transcription cis-regulatory region binding"/>
    <property type="evidence" value="ECO:0007669"/>
    <property type="project" value="TreeGrafter"/>
</dbReference>
<keyword evidence="7" id="KW-1185">Reference proteome</keyword>
<dbReference type="SUPFAM" id="SSF46689">
    <property type="entry name" value="Homeodomain-like"/>
    <property type="match status" value="1"/>
</dbReference>
<dbReference type="Proteomes" id="UP000655751">
    <property type="component" value="Unassembled WGS sequence"/>
</dbReference>
<feature type="domain" description="HTH tetR-type" evidence="5">
    <location>
        <begin position="15"/>
        <end position="74"/>
    </location>
</feature>
<accession>A0A931N3X9</accession>
<evidence type="ECO:0000259" key="5">
    <source>
        <dbReference type="PROSITE" id="PS50977"/>
    </source>
</evidence>
<dbReference type="Pfam" id="PF00440">
    <property type="entry name" value="TetR_N"/>
    <property type="match status" value="1"/>
</dbReference>
<dbReference type="RefSeq" id="WP_196153431.1">
    <property type="nucleotide sequence ID" value="NZ_JADMLG010000021.1"/>
</dbReference>
<dbReference type="InterPro" id="IPR050109">
    <property type="entry name" value="HTH-type_TetR-like_transc_reg"/>
</dbReference>
<name>A0A931N3X9_9NOCA</name>
<evidence type="ECO:0000313" key="7">
    <source>
        <dbReference type="Proteomes" id="UP000655751"/>
    </source>
</evidence>
<dbReference type="EMBL" id="JADMLG010000021">
    <property type="protein sequence ID" value="MBH0781130.1"/>
    <property type="molecule type" value="Genomic_DNA"/>
</dbReference>